<protein>
    <submittedName>
        <fullName evidence="2">Uncharacterized protein</fullName>
    </submittedName>
</protein>
<dbReference type="AlphaFoldDB" id="A0A7S0ZWF8"/>
<proteinExistence type="predicted"/>
<dbReference type="EMBL" id="HBFQ01013095">
    <property type="protein sequence ID" value="CAD8834750.1"/>
    <property type="molecule type" value="Transcribed_RNA"/>
</dbReference>
<reference evidence="2" key="1">
    <citation type="submission" date="2021-01" db="EMBL/GenBank/DDBJ databases">
        <authorList>
            <person name="Corre E."/>
            <person name="Pelletier E."/>
            <person name="Niang G."/>
            <person name="Scheremetjew M."/>
            <person name="Finn R."/>
            <person name="Kale V."/>
            <person name="Holt S."/>
            <person name="Cochrane G."/>
            <person name="Meng A."/>
            <person name="Brown T."/>
            <person name="Cohen L."/>
        </authorList>
    </citation>
    <scope>NUCLEOTIDE SEQUENCE</scope>
</reference>
<name>A0A7S0ZWF8_NOCSC</name>
<accession>A0A7S0ZWF8</accession>
<gene>
    <name evidence="2" type="ORF">NSCI0253_LOCUS9098</name>
</gene>
<evidence type="ECO:0000313" key="2">
    <source>
        <dbReference type="EMBL" id="CAD8834750.1"/>
    </source>
</evidence>
<feature type="region of interest" description="Disordered" evidence="1">
    <location>
        <begin position="63"/>
        <end position="116"/>
    </location>
</feature>
<organism evidence="2">
    <name type="scientific">Noctiluca scintillans</name>
    <name type="common">Sea sparkle</name>
    <name type="synonym">Red tide dinoflagellate</name>
    <dbReference type="NCBI Taxonomy" id="2966"/>
    <lineage>
        <taxon>Eukaryota</taxon>
        <taxon>Sar</taxon>
        <taxon>Alveolata</taxon>
        <taxon>Dinophyceae</taxon>
        <taxon>Noctilucales</taxon>
        <taxon>Noctilucaceae</taxon>
        <taxon>Noctiluca</taxon>
    </lineage>
</organism>
<sequence>MDDAVVAGVRNRQFEAGHGLHDGETHAALVTPRSESSQGITPASLVAAKEASIMEAGPAFMGDAGVQGKGEHSVTFSRCSPSPKRRTVPTSHHPRENRGRSVGRSGRCAVARRLPM</sequence>
<evidence type="ECO:0000256" key="1">
    <source>
        <dbReference type="SAM" id="MobiDB-lite"/>
    </source>
</evidence>